<feature type="transmembrane region" description="Helical" evidence="2">
    <location>
        <begin position="102"/>
        <end position="120"/>
    </location>
</feature>
<dbReference type="RefSeq" id="WP_145764031.1">
    <property type="nucleotide sequence ID" value="NZ_CP109114.1"/>
</dbReference>
<evidence type="ECO:0000313" key="5">
    <source>
        <dbReference type="Proteomes" id="UP000318186"/>
    </source>
</evidence>
<evidence type="ECO:0000313" key="4">
    <source>
        <dbReference type="EMBL" id="WSC15187.1"/>
    </source>
</evidence>
<feature type="transmembrane region" description="Helical" evidence="2">
    <location>
        <begin position="132"/>
        <end position="151"/>
    </location>
</feature>
<evidence type="ECO:0000256" key="2">
    <source>
        <dbReference type="SAM" id="Phobius"/>
    </source>
</evidence>
<reference evidence="3 5" key="1">
    <citation type="submission" date="2019-06" db="EMBL/GenBank/DDBJ databases">
        <title>Sequencing the genomes of 1000 actinobacteria strains.</title>
        <authorList>
            <person name="Klenk H.-P."/>
        </authorList>
    </citation>
    <scope>NUCLEOTIDE SEQUENCE [LARGE SCALE GENOMIC DNA]</scope>
    <source>
        <strain evidence="3 5">DSM 42059</strain>
    </source>
</reference>
<reference evidence="4 6" key="2">
    <citation type="submission" date="2022-10" db="EMBL/GenBank/DDBJ databases">
        <title>The complete genomes of actinobacterial strains from the NBC collection.</title>
        <authorList>
            <person name="Joergensen T.S."/>
            <person name="Alvarez Arevalo M."/>
            <person name="Sterndorff E.B."/>
            <person name="Faurdal D."/>
            <person name="Vuksanovic O."/>
            <person name="Mourched A.-S."/>
            <person name="Charusanti P."/>
            <person name="Shaw S."/>
            <person name="Blin K."/>
            <person name="Weber T."/>
        </authorList>
    </citation>
    <scope>NUCLEOTIDE SEQUENCE [LARGE SCALE GENOMIC DNA]</scope>
    <source>
        <strain evidence="4 6">NBC 01769</strain>
    </source>
</reference>
<dbReference type="AlphaFoldDB" id="A0A561UWP3"/>
<accession>A0A561UWP3</accession>
<dbReference type="Proteomes" id="UP000318186">
    <property type="component" value="Unassembled WGS sequence"/>
</dbReference>
<gene>
    <name evidence="3" type="ORF">FHX80_112202</name>
    <name evidence="4" type="ORF">OIE64_21710</name>
</gene>
<organism evidence="3 5">
    <name type="scientific">Streptomyces brevispora</name>
    <dbReference type="NCBI Taxonomy" id="887462"/>
    <lineage>
        <taxon>Bacteria</taxon>
        <taxon>Bacillati</taxon>
        <taxon>Actinomycetota</taxon>
        <taxon>Actinomycetes</taxon>
        <taxon>Kitasatosporales</taxon>
        <taxon>Streptomycetaceae</taxon>
        <taxon>Streptomyces</taxon>
    </lineage>
</organism>
<sequence length="156" mass="17252">MTTSQQPDPQQPDPQQPDPQQPDPQQPDPQQPASQQSDPGRHYPEYHPGSARPELNRPVHERYPQIRATSGYGDPRVRHTGPGPGAGSDQEPERSSKLTARLTLAMTVVIGQLWGLTVIIDEWMKGNSGTAWWGAGFLCLSFLVVLGLWALDPKDR</sequence>
<keyword evidence="6" id="KW-1185">Reference proteome</keyword>
<dbReference type="EMBL" id="VIWW01000001">
    <property type="protein sequence ID" value="TWG03766.1"/>
    <property type="molecule type" value="Genomic_DNA"/>
</dbReference>
<keyword evidence="2" id="KW-1133">Transmembrane helix</keyword>
<name>A0A561UWP3_9ACTN</name>
<feature type="compositionally biased region" description="Pro residues" evidence="1">
    <location>
        <begin position="9"/>
        <end position="30"/>
    </location>
</feature>
<evidence type="ECO:0000256" key="1">
    <source>
        <dbReference type="SAM" id="MobiDB-lite"/>
    </source>
</evidence>
<feature type="region of interest" description="Disordered" evidence="1">
    <location>
        <begin position="1"/>
        <end position="96"/>
    </location>
</feature>
<dbReference type="OrthoDB" id="4274466at2"/>
<keyword evidence="2" id="KW-0812">Transmembrane</keyword>
<evidence type="ECO:0000313" key="6">
    <source>
        <dbReference type="Proteomes" id="UP001330827"/>
    </source>
</evidence>
<keyword evidence="2" id="KW-0472">Membrane</keyword>
<proteinExistence type="predicted"/>
<dbReference type="EMBL" id="CP109114">
    <property type="protein sequence ID" value="WSC15187.1"/>
    <property type="molecule type" value="Genomic_DNA"/>
</dbReference>
<feature type="compositionally biased region" description="Basic and acidic residues" evidence="1">
    <location>
        <begin position="54"/>
        <end position="64"/>
    </location>
</feature>
<evidence type="ECO:0000313" key="3">
    <source>
        <dbReference type="EMBL" id="TWG03766.1"/>
    </source>
</evidence>
<protein>
    <submittedName>
        <fullName evidence="3">Uncharacterized protein</fullName>
    </submittedName>
</protein>
<dbReference type="Proteomes" id="UP001330827">
    <property type="component" value="Chromosome"/>
</dbReference>